<dbReference type="EMBL" id="CM016559">
    <property type="protein sequence ID" value="TKW01872.1"/>
    <property type="molecule type" value="Genomic_DNA"/>
</dbReference>
<feature type="compositionally biased region" description="Basic residues" evidence="1">
    <location>
        <begin position="19"/>
        <end position="31"/>
    </location>
</feature>
<evidence type="ECO:0000313" key="2">
    <source>
        <dbReference type="EMBL" id="TKW01872.1"/>
    </source>
</evidence>
<keyword evidence="3" id="KW-1185">Reference proteome</keyword>
<organism evidence="2 3">
    <name type="scientific">Setaria viridis</name>
    <name type="common">Green bristlegrass</name>
    <name type="synonym">Setaria italica subsp. viridis</name>
    <dbReference type="NCBI Taxonomy" id="4556"/>
    <lineage>
        <taxon>Eukaryota</taxon>
        <taxon>Viridiplantae</taxon>
        <taxon>Streptophyta</taxon>
        <taxon>Embryophyta</taxon>
        <taxon>Tracheophyta</taxon>
        <taxon>Spermatophyta</taxon>
        <taxon>Magnoliopsida</taxon>
        <taxon>Liliopsida</taxon>
        <taxon>Poales</taxon>
        <taxon>Poaceae</taxon>
        <taxon>PACMAD clade</taxon>
        <taxon>Panicoideae</taxon>
        <taxon>Panicodae</taxon>
        <taxon>Paniceae</taxon>
        <taxon>Cenchrinae</taxon>
        <taxon>Setaria</taxon>
    </lineage>
</organism>
<evidence type="ECO:0000313" key="3">
    <source>
        <dbReference type="Proteomes" id="UP000298652"/>
    </source>
</evidence>
<feature type="region of interest" description="Disordered" evidence="1">
    <location>
        <begin position="64"/>
        <end position="91"/>
    </location>
</feature>
<sequence>MLSMLPGQHAPDDHSRSSWPRKRHPRPRHRTGSVCSAHHSWFQSEEDLWPWPQDFRRMADAIPVMRNPLQSKGMDRAPRMTRGRSKRTGYADARCGRREGAARGRAVALHGVDDARVQRGAARLDGAVQQRKGKQ</sequence>
<proteinExistence type="predicted"/>
<accession>A0A4U6TJI2</accession>
<dbReference type="Proteomes" id="UP000298652">
    <property type="component" value="Chromosome 8"/>
</dbReference>
<dbReference type="Gramene" id="TKW01872">
    <property type="protein sequence ID" value="TKW01872"/>
    <property type="gene ID" value="SEVIR_8G207700v2"/>
</dbReference>
<reference evidence="2" key="1">
    <citation type="submission" date="2019-03" db="EMBL/GenBank/DDBJ databases">
        <title>WGS assembly of Setaria viridis.</title>
        <authorList>
            <person name="Huang P."/>
            <person name="Jenkins J."/>
            <person name="Grimwood J."/>
            <person name="Barry K."/>
            <person name="Healey A."/>
            <person name="Mamidi S."/>
            <person name="Sreedasyam A."/>
            <person name="Shu S."/>
            <person name="Feldman M."/>
            <person name="Wu J."/>
            <person name="Yu Y."/>
            <person name="Chen C."/>
            <person name="Johnson J."/>
            <person name="Rokhsar D."/>
            <person name="Baxter I."/>
            <person name="Schmutz J."/>
            <person name="Brutnell T."/>
            <person name="Kellogg E."/>
        </authorList>
    </citation>
    <scope>NUCLEOTIDE SEQUENCE [LARGE SCALE GENOMIC DNA]</scope>
</reference>
<protein>
    <submittedName>
        <fullName evidence="2">Uncharacterized protein</fullName>
    </submittedName>
</protein>
<name>A0A4U6TJI2_SETVI</name>
<dbReference type="AlphaFoldDB" id="A0A4U6TJI2"/>
<evidence type="ECO:0000256" key="1">
    <source>
        <dbReference type="SAM" id="MobiDB-lite"/>
    </source>
</evidence>
<feature type="region of interest" description="Disordered" evidence="1">
    <location>
        <begin position="1"/>
        <end position="33"/>
    </location>
</feature>
<gene>
    <name evidence="2" type="ORF">SEVIR_8G207700v2</name>
</gene>